<gene>
    <name evidence="3" type="ORF">OC842_005825</name>
</gene>
<dbReference type="EMBL" id="JAPDMQ010000450">
    <property type="protein sequence ID" value="KAK0524450.1"/>
    <property type="molecule type" value="Genomic_DNA"/>
</dbReference>
<dbReference type="GO" id="GO:0032981">
    <property type="term" value="P:mitochondrial respiratory chain complex I assembly"/>
    <property type="evidence" value="ECO:0007669"/>
    <property type="project" value="TreeGrafter"/>
</dbReference>
<comment type="caution">
    <text evidence="3">The sequence shown here is derived from an EMBL/GenBank/DDBJ whole genome shotgun (WGS) entry which is preliminary data.</text>
</comment>
<feature type="region of interest" description="Disordered" evidence="2">
    <location>
        <begin position="118"/>
        <end position="205"/>
    </location>
</feature>
<dbReference type="AlphaFoldDB" id="A0AAN6G743"/>
<organism evidence="3 4">
    <name type="scientific">Tilletia horrida</name>
    <dbReference type="NCBI Taxonomy" id="155126"/>
    <lineage>
        <taxon>Eukaryota</taxon>
        <taxon>Fungi</taxon>
        <taxon>Dikarya</taxon>
        <taxon>Basidiomycota</taxon>
        <taxon>Ustilaginomycotina</taxon>
        <taxon>Exobasidiomycetes</taxon>
        <taxon>Tilletiales</taxon>
        <taxon>Tilletiaceae</taxon>
        <taxon>Tilletia</taxon>
    </lineage>
</organism>
<evidence type="ECO:0000313" key="4">
    <source>
        <dbReference type="Proteomes" id="UP001176521"/>
    </source>
</evidence>
<dbReference type="InterPro" id="IPR007763">
    <property type="entry name" value="NDUFA12"/>
</dbReference>
<name>A0AAN6G743_9BASI</name>
<keyword evidence="4" id="KW-1185">Reference proteome</keyword>
<feature type="compositionally biased region" description="Low complexity" evidence="2">
    <location>
        <begin position="166"/>
        <end position="196"/>
    </location>
</feature>
<sequence length="289" mass="31203">MLKTLSSVFRVGRARYFAGYDLAGNAFYEYPSRSGSTDPRHTRRVIDWKEKREPSEYDQSSIPAQWVAWLRHTRRQAPTLEELQVDAERIMRVRENARLIAERDAAWRASLLQAPAAGEDDAAAPAAAQRAHDDARLTSTSGAGTHPASSAQVGGADGAQPHSGRAPETAASASSSSSSAPRRSARTRAAAAVPTSEVRSELVDSDRVQRSYDLSARTSAPAAAAAAAATARRARAAVPLTQQDPADGAASSSARDDAEALSEQETRRPDQGVWEASRQRLREQQQMQR</sequence>
<dbReference type="Proteomes" id="UP001176521">
    <property type="component" value="Unassembled WGS sequence"/>
</dbReference>
<feature type="compositionally biased region" description="Polar residues" evidence="2">
    <location>
        <begin position="137"/>
        <end position="152"/>
    </location>
</feature>
<feature type="region of interest" description="Disordered" evidence="2">
    <location>
        <begin position="228"/>
        <end position="289"/>
    </location>
</feature>
<feature type="compositionally biased region" description="Basic and acidic residues" evidence="2">
    <location>
        <begin position="254"/>
        <end position="270"/>
    </location>
</feature>
<dbReference type="Pfam" id="PF05071">
    <property type="entry name" value="NDUFA12"/>
    <property type="match status" value="1"/>
</dbReference>
<dbReference type="GO" id="GO:0045271">
    <property type="term" value="C:respiratory chain complex I"/>
    <property type="evidence" value="ECO:0007669"/>
    <property type="project" value="InterPro"/>
</dbReference>
<dbReference type="GO" id="GO:0005739">
    <property type="term" value="C:mitochondrion"/>
    <property type="evidence" value="ECO:0007669"/>
    <property type="project" value="TreeGrafter"/>
</dbReference>
<comment type="similarity">
    <text evidence="1">Belongs to the complex I NDUFA12 subunit family.</text>
</comment>
<accession>A0AAN6G743</accession>
<evidence type="ECO:0008006" key="5">
    <source>
        <dbReference type="Google" id="ProtNLM"/>
    </source>
</evidence>
<dbReference type="PANTHER" id="PTHR32470">
    <property type="entry name" value="ADH DEHYDROGENASE [UBIQUINONE] 1 ALPHA SUBCOMPLEX ASSEMBLY FACTOR 2"/>
    <property type="match status" value="1"/>
</dbReference>
<protein>
    <recommendedName>
        <fullName evidence="5">NADH dehydrogenase [ubiquinone] 1 alpha subcomplex subunit</fullName>
    </recommendedName>
</protein>
<evidence type="ECO:0000313" key="3">
    <source>
        <dbReference type="EMBL" id="KAK0524450.1"/>
    </source>
</evidence>
<reference evidence="3" key="1">
    <citation type="journal article" date="2023" name="PhytoFront">
        <title>Draft Genome Resources of Seven Strains of Tilletia horrida, Causal Agent of Kernel Smut of Rice.</title>
        <authorList>
            <person name="Khanal S."/>
            <person name="Antony Babu S."/>
            <person name="Zhou X.G."/>
        </authorList>
    </citation>
    <scope>NUCLEOTIDE SEQUENCE</scope>
    <source>
        <strain evidence="3">TX3</strain>
    </source>
</reference>
<feature type="compositionally biased region" description="Low complexity" evidence="2">
    <location>
        <begin position="244"/>
        <end position="253"/>
    </location>
</feature>
<evidence type="ECO:0000256" key="2">
    <source>
        <dbReference type="SAM" id="MobiDB-lite"/>
    </source>
</evidence>
<evidence type="ECO:0000256" key="1">
    <source>
        <dbReference type="ARBA" id="ARBA00007355"/>
    </source>
</evidence>
<dbReference type="PANTHER" id="PTHR32470:SF2">
    <property type="entry name" value="NADH DEHYDROGENASE [UBIQUINONE] 1 ALPHA SUBCOMPLEX ASSEMBLY FACTOR 2"/>
    <property type="match status" value="1"/>
</dbReference>
<proteinExistence type="inferred from homology"/>
<dbReference type="InterPro" id="IPR052618">
    <property type="entry name" value="ComplexI_NDUFA12"/>
</dbReference>